<accession>A0A4R5B912</accession>
<keyword evidence="2" id="KW-0812">Transmembrane</keyword>
<feature type="region of interest" description="Disordered" evidence="1">
    <location>
        <begin position="321"/>
        <end position="354"/>
    </location>
</feature>
<dbReference type="OrthoDB" id="3479396at2"/>
<dbReference type="RefSeq" id="WP_132198278.1">
    <property type="nucleotide sequence ID" value="NZ_SMKY01000064.1"/>
</dbReference>
<feature type="compositionally biased region" description="Low complexity" evidence="1">
    <location>
        <begin position="333"/>
        <end position="342"/>
    </location>
</feature>
<comment type="caution">
    <text evidence="3">The sequence shown here is derived from an EMBL/GenBank/DDBJ whole genome shotgun (WGS) entry which is preliminary data.</text>
</comment>
<name>A0A4R5B912_9ACTN</name>
<sequence length="522" mass="53349">MSGPRDARETAEEAGTAAVPADSAPPSFGGTAPPADEAAGETPAADSASLQLPAFGLEAPWWAAESADTSPPGDAAQEEARPAPENPQPAAEFLSAPVVIEDEEEAPETAAPLGTLVAGKGVPSIDSRRAVPAEPIVKPPVSPDDTDPDGFKAVPPAEEVRPEDDTPAGPVPAEAPEENETTVDNPVLNEVAEDRPAPASAFDRAREAEDAAPLAPVLVPDAILPPGFVPPTGSGPFPHPEAVEAGEGAAATAEQPPVITPVYQAEGGVPVDTPPPPGGPTPPAPAKGAGGSKRRPLLIGGGAAVVLAAAAGLFVIGGTGSGGEDAGEKAAEPPAVTQSTAPATPPATPAPAVNIDNEKTDTADLAFHDVFPAKTLQLGGRTYLQDRWSLNREVRYAARGSMLAALRQEQCRKIVRATYIDPKSKLAVTSGLAVMPTKDAALTVSKAGDPATYEWFRGMAGKHSPDIDRAGGYAAATVRGRYVAYAYVQWANGKKAKPGDPVIKQAAQQFIDYDLRPIVARG</sequence>
<dbReference type="Proteomes" id="UP000295578">
    <property type="component" value="Unassembled WGS sequence"/>
</dbReference>
<protein>
    <submittedName>
        <fullName evidence="3">Uncharacterized protein</fullName>
    </submittedName>
</protein>
<keyword evidence="4" id="KW-1185">Reference proteome</keyword>
<reference evidence="3 4" key="1">
    <citation type="submission" date="2019-03" db="EMBL/GenBank/DDBJ databases">
        <title>Draft genome sequences of novel Actinobacteria.</title>
        <authorList>
            <person name="Sahin N."/>
            <person name="Ay H."/>
            <person name="Saygin H."/>
        </authorList>
    </citation>
    <scope>NUCLEOTIDE SEQUENCE [LARGE SCALE GENOMIC DNA]</scope>
    <source>
        <strain evidence="3 4">DSM 45941</strain>
    </source>
</reference>
<keyword evidence="2" id="KW-0472">Membrane</keyword>
<evidence type="ECO:0000313" key="3">
    <source>
        <dbReference type="EMBL" id="TDD82501.1"/>
    </source>
</evidence>
<feature type="compositionally biased region" description="Basic and acidic residues" evidence="1">
    <location>
        <begin position="1"/>
        <end position="11"/>
    </location>
</feature>
<gene>
    <name evidence="3" type="ORF">E1293_16455</name>
</gene>
<keyword evidence="2" id="KW-1133">Transmembrane helix</keyword>
<dbReference type="AlphaFoldDB" id="A0A4R5B912"/>
<organism evidence="3 4">
    <name type="scientific">Actinomadura darangshiensis</name>
    <dbReference type="NCBI Taxonomy" id="705336"/>
    <lineage>
        <taxon>Bacteria</taxon>
        <taxon>Bacillati</taxon>
        <taxon>Actinomycetota</taxon>
        <taxon>Actinomycetes</taxon>
        <taxon>Streptosporangiales</taxon>
        <taxon>Thermomonosporaceae</taxon>
        <taxon>Actinomadura</taxon>
    </lineage>
</organism>
<evidence type="ECO:0000313" key="4">
    <source>
        <dbReference type="Proteomes" id="UP000295578"/>
    </source>
</evidence>
<evidence type="ECO:0000256" key="1">
    <source>
        <dbReference type="SAM" id="MobiDB-lite"/>
    </source>
</evidence>
<evidence type="ECO:0000256" key="2">
    <source>
        <dbReference type="SAM" id="Phobius"/>
    </source>
</evidence>
<proteinExistence type="predicted"/>
<feature type="region of interest" description="Disordered" evidence="1">
    <location>
        <begin position="264"/>
        <end position="293"/>
    </location>
</feature>
<feature type="region of interest" description="Disordered" evidence="1">
    <location>
        <begin position="1"/>
        <end position="208"/>
    </location>
</feature>
<feature type="transmembrane region" description="Helical" evidence="2">
    <location>
        <begin position="297"/>
        <end position="316"/>
    </location>
</feature>
<dbReference type="EMBL" id="SMKY01000064">
    <property type="protein sequence ID" value="TDD82501.1"/>
    <property type="molecule type" value="Genomic_DNA"/>
</dbReference>
<feature type="compositionally biased region" description="Pro residues" evidence="1">
    <location>
        <begin position="272"/>
        <end position="285"/>
    </location>
</feature>